<dbReference type="SUPFAM" id="SSF103473">
    <property type="entry name" value="MFS general substrate transporter"/>
    <property type="match status" value="2"/>
</dbReference>
<comment type="caution">
    <text evidence="6">The sequence shown here is derived from an EMBL/GenBank/DDBJ whole genome shotgun (WGS) entry which is preliminary data.</text>
</comment>
<feature type="transmembrane region" description="Helical" evidence="5">
    <location>
        <begin position="79"/>
        <end position="100"/>
    </location>
</feature>
<dbReference type="InterPro" id="IPR036259">
    <property type="entry name" value="MFS_trans_sf"/>
</dbReference>
<dbReference type="STRING" id="37992.A0A4Z0YSH8"/>
<dbReference type="GO" id="GO:0016020">
    <property type="term" value="C:membrane"/>
    <property type="evidence" value="ECO:0007669"/>
    <property type="project" value="UniProtKB-SubCell"/>
</dbReference>
<dbReference type="InterPro" id="IPR011701">
    <property type="entry name" value="MFS"/>
</dbReference>
<comment type="subcellular location">
    <subcellularLocation>
        <location evidence="1">Membrane</location>
        <topology evidence="1">Multi-pass membrane protein</topology>
    </subcellularLocation>
</comment>
<keyword evidence="2 5" id="KW-0812">Transmembrane</keyword>
<evidence type="ECO:0000256" key="4">
    <source>
        <dbReference type="ARBA" id="ARBA00023136"/>
    </source>
</evidence>
<dbReference type="OrthoDB" id="2428527at2759"/>
<dbReference type="PANTHER" id="PTHR42718:SF1">
    <property type="entry name" value="LOW AFFINITY AMMONIUM TRANSPORTER"/>
    <property type="match status" value="1"/>
</dbReference>
<keyword evidence="3 5" id="KW-1133">Transmembrane helix</keyword>
<feature type="transmembrane region" description="Helical" evidence="5">
    <location>
        <begin position="317"/>
        <end position="336"/>
    </location>
</feature>
<evidence type="ECO:0000313" key="7">
    <source>
        <dbReference type="Proteomes" id="UP000297716"/>
    </source>
</evidence>
<evidence type="ECO:0000256" key="1">
    <source>
        <dbReference type="ARBA" id="ARBA00004141"/>
    </source>
</evidence>
<gene>
    <name evidence="6" type="ORF">E0Z10_g6413</name>
</gene>
<dbReference type="GO" id="GO:0022857">
    <property type="term" value="F:transmembrane transporter activity"/>
    <property type="evidence" value="ECO:0007669"/>
    <property type="project" value="InterPro"/>
</dbReference>
<keyword evidence="7" id="KW-1185">Reference proteome</keyword>
<evidence type="ECO:0008006" key="8">
    <source>
        <dbReference type="Google" id="ProtNLM"/>
    </source>
</evidence>
<name>A0A4Z0YSH8_9PEZI</name>
<dbReference type="Gene3D" id="1.20.1250.20">
    <property type="entry name" value="MFS general substrate transporter like domains"/>
    <property type="match status" value="1"/>
</dbReference>
<feature type="transmembrane region" description="Helical" evidence="5">
    <location>
        <begin position="276"/>
        <end position="297"/>
    </location>
</feature>
<feature type="transmembrane region" description="Helical" evidence="5">
    <location>
        <begin position="241"/>
        <end position="264"/>
    </location>
</feature>
<dbReference type="EMBL" id="SKBN01000132">
    <property type="protein sequence ID" value="TGJ82341.1"/>
    <property type="molecule type" value="Genomic_DNA"/>
</dbReference>
<feature type="transmembrane region" description="Helical" evidence="5">
    <location>
        <begin position="139"/>
        <end position="158"/>
    </location>
</feature>
<dbReference type="Pfam" id="PF07690">
    <property type="entry name" value="MFS_1"/>
    <property type="match status" value="1"/>
</dbReference>
<evidence type="ECO:0000256" key="3">
    <source>
        <dbReference type="ARBA" id="ARBA00022989"/>
    </source>
</evidence>
<dbReference type="PANTHER" id="PTHR42718">
    <property type="entry name" value="MAJOR FACILITATOR SUPERFAMILY MULTIDRUG TRANSPORTER MFSC"/>
    <property type="match status" value="1"/>
</dbReference>
<evidence type="ECO:0000256" key="5">
    <source>
        <dbReference type="SAM" id="Phobius"/>
    </source>
</evidence>
<feature type="transmembrane region" description="Helical" evidence="5">
    <location>
        <begin position="170"/>
        <end position="190"/>
    </location>
</feature>
<evidence type="ECO:0000256" key="2">
    <source>
        <dbReference type="ARBA" id="ARBA00022692"/>
    </source>
</evidence>
<evidence type="ECO:0000313" key="6">
    <source>
        <dbReference type="EMBL" id="TGJ82341.1"/>
    </source>
</evidence>
<keyword evidence="4 5" id="KW-0472">Membrane</keyword>
<feature type="transmembrane region" description="Helical" evidence="5">
    <location>
        <begin position="343"/>
        <end position="360"/>
    </location>
</feature>
<accession>A0A4Z0YSH8</accession>
<dbReference type="AlphaFoldDB" id="A0A4Z0YSH8"/>
<feature type="transmembrane region" description="Helical" evidence="5">
    <location>
        <begin position="372"/>
        <end position="395"/>
    </location>
</feature>
<protein>
    <recommendedName>
        <fullName evidence="8">Major facilitator superfamily (MFS) profile domain-containing protein</fullName>
    </recommendedName>
</protein>
<feature type="transmembrane region" description="Helical" evidence="5">
    <location>
        <begin position="106"/>
        <end position="127"/>
    </location>
</feature>
<organism evidence="6 7">
    <name type="scientific">Xylaria hypoxylon</name>
    <dbReference type="NCBI Taxonomy" id="37992"/>
    <lineage>
        <taxon>Eukaryota</taxon>
        <taxon>Fungi</taxon>
        <taxon>Dikarya</taxon>
        <taxon>Ascomycota</taxon>
        <taxon>Pezizomycotina</taxon>
        <taxon>Sordariomycetes</taxon>
        <taxon>Xylariomycetidae</taxon>
        <taxon>Xylariales</taxon>
        <taxon>Xylariaceae</taxon>
        <taxon>Xylaria</taxon>
    </lineage>
</organism>
<dbReference type="Proteomes" id="UP000297716">
    <property type="component" value="Unassembled WGS sequence"/>
</dbReference>
<proteinExistence type="predicted"/>
<reference evidence="6 7" key="1">
    <citation type="submission" date="2019-03" db="EMBL/GenBank/DDBJ databases">
        <title>Draft genome sequence of Xylaria hypoxylon DSM 108379, a ubiquitous saprotrophic-parasitic fungi on hardwood.</title>
        <authorList>
            <person name="Buettner E."/>
            <person name="Leonhardt S."/>
            <person name="Gebauer A.M."/>
            <person name="Liers C."/>
            <person name="Hofrichter M."/>
            <person name="Kellner H."/>
        </authorList>
    </citation>
    <scope>NUCLEOTIDE SEQUENCE [LARGE SCALE GENOMIC DNA]</scope>
    <source>
        <strain evidence="6 7">DSM 108379</strain>
    </source>
</reference>
<sequence>MPSEEGMFRNSVWSHDNRDITLYSLRELDTPGNNARNRRTLRAPDPVSRFSFDSDDDDDDDGDGEYDDGLGEIFGHKRIFIMGLAWSAAWCLIVGVSFYSNQSLFITGRAFQGLGAALTLPTGLALLRGIRPIGIRRTIIFTFYAAMSPIGLIIGALGGSLFVKLAWWPWAYWAFSMMLVVLGAVSYFTIPSAPRTRNRLSGARAVILELDIPGMITGSTSLGLFGFAWCQAHAVGWQQAYLWIILIMSGVLAALFVMIETCYAPKPLIPYSALKWEVFWILVAIGFGWSCFGIWMFYGWQFMERLRSTPPLLTTRYFAPLMAVGCFAAATTRFILSRIGLHAIFCVAMLSIMVGSVIVYTMQIRQSYWQRLFTSVLFMAWGLYTSVPVATLMILRTVNKKHGGVAASLVCTVTYYGMGLGLGVAQRLQGGVCDEHWSGGTRFRGLPGSGVGVVVEEELRAQTKKPLRLRAQG</sequence>